<dbReference type="GO" id="GO:0008597">
    <property type="term" value="F:calcium-dependent protein serine/threonine phosphatase regulator activity"/>
    <property type="evidence" value="ECO:0007669"/>
    <property type="project" value="TreeGrafter"/>
</dbReference>
<proteinExistence type="inferred from homology"/>
<dbReference type="GO" id="GO:0019722">
    <property type="term" value="P:calcium-mediated signaling"/>
    <property type="evidence" value="ECO:0007669"/>
    <property type="project" value="InterPro"/>
</dbReference>
<dbReference type="GO" id="GO:0005737">
    <property type="term" value="C:cytoplasm"/>
    <property type="evidence" value="ECO:0007669"/>
    <property type="project" value="TreeGrafter"/>
</dbReference>
<dbReference type="PANTHER" id="PTHR10300">
    <property type="entry name" value="CALCIPRESSIN"/>
    <property type="match status" value="1"/>
</dbReference>
<evidence type="ECO:0000313" key="4">
    <source>
        <dbReference type="WBParaSite" id="jg24515"/>
    </source>
</evidence>
<dbReference type="InterPro" id="IPR006931">
    <property type="entry name" value="Calcipressin"/>
</dbReference>
<reference evidence="4" key="1">
    <citation type="submission" date="2022-11" db="UniProtKB">
        <authorList>
            <consortium name="WormBaseParasite"/>
        </authorList>
    </citation>
    <scope>IDENTIFICATION</scope>
</reference>
<protein>
    <submittedName>
        <fullName evidence="4">Uncharacterized protein</fullName>
    </submittedName>
</protein>
<name>A0A915DWU4_9BILA</name>
<dbReference type="WBParaSite" id="jg24515">
    <property type="protein sequence ID" value="jg24515"/>
    <property type="gene ID" value="jg24515"/>
</dbReference>
<evidence type="ECO:0000256" key="2">
    <source>
        <dbReference type="SAM" id="MobiDB-lite"/>
    </source>
</evidence>
<dbReference type="AlphaFoldDB" id="A0A915DWU4"/>
<evidence type="ECO:0000256" key="1">
    <source>
        <dbReference type="ARBA" id="ARBA00008209"/>
    </source>
</evidence>
<accession>A0A915DWU4</accession>
<organism evidence="3 4">
    <name type="scientific">Ditylenchus dipsaci</name>
    <dbReference type="NCBI Taxonomy" id="166011"/>
    <lineage>
        <taxon>Eukaryota</taxon>
        <taxon>Metazoa</taxon>
        <taxon>Ecdysozoa</taxon>
        <taxon>Nematoda</taxon>
        <taxon>Chromadorea</taxon>
        <taxon>Rhabditida</taxon>
        <taxon>Tylenchina</taxon>
        <taxon>Tylenchomorpha</taxon>
        <taxon>Sphaerularioidea</taxon>
        <taxon>Anguinidae</taxon>
        <taxon>Anguininae</taxon>
        <taxon>Ditylenchus</taxon>
    </lineage>
</organism>
<dbReference type="Pfam" id="PF04847">
    <property type="entry name" value="Calcipressin"/>
    <property type="match status" value="1"/>
</dbReference>
<dbReference type="InterPro" id="IPR012677">
    <property type="entry name" value="Nucleotide-bd_a/b_plait_sf"/>
</dbReference>
<evidence type="ECO:0000313" key="3">
    <source>
        <dbReference type="Proteomes" id="UP000887574"/>
    </source>
</evidence>
<dbReference type="InterPro" id="IPR035979">
    <property type="entry name" value="RBD_domain_sf"/>
</dbReference>
<dbReference type="SUPFAM" id="SSF54928">
    <property type="entry name" value="RNA-binding domain, RBD"/>
    <property type="match status" value="1"/>
</dbReference>
<feature type="region of interest" description="Disordered" evidence="2">
    <location>
        <begin position="178"/>
        <end position="219"/>
    </location>
</feature>
<dbReference type="Proteomes" id="UP000887574">
    <property type="component" value="Unplaced"/>
</dbReference>
<dbReference type="CDD" id="cd12434">
    <property type="entry name" value="RRM_RCAN_like"/>
    <property type="match status" value="1"/>
</dbReference>
<dbReference type="GO" id="GO:0005634">
    <property type="term" value="C:nucleus"/>
    <property type="evidence" value="ECO:0007669"/>
    <property type="project" value="TreeGrafter"/>
</dbReference>
<sequence>MVEEKEEERAISNKEELPTSIIIKNVPKELFDDVQLKTNFSDMFLQIDPNARIDYLKGFQRVRVVFSKPEHATAAKVTVEHHSFQGNNMKAYFANNIKFIRKAHQDEEGHLALPPLEKQFLISPPTSPPSVEMAPVICDFDLMARLAAFTVEDNYELHEGDNGQPAIIVTPCALPPNTGPVRAEADQVKTVSNDEDDGARTPSEKTAMPHTPRPPLTES</sequence>
<dbReference type="GO" id="GO:0003676">
    <property type="term" value="F:nucleic acid binding"/>
    <property type="evidence" value="ECO:0007669"/>
    <property type="project" value="InterPro"/>
</dbReference>
<keyword evidence="3" id="KW-1185">Reference proteome</keyword>
<dbReference type="Gene3D" id="3.30.70.330">
    <property type="match status" value="1"/>
</dbReference>
<dbReference type="PANTHER" id="PTHR10300:SF14">
    <property type="entry name" value="PROTEIN SARAH"/>
    <property type="match status" value="1"/>
</dbReference>
<comment type="similarity">
    <text evidence="1">Belongs to the RCAN family.</text>
</comment>